<protein>
    <submittedName>
        <fullName evidence="1">Thioredoxin reductase (NADPH)</fullName>
    </submittedName>
</protein>
<sequence length="92" mass="10202">MATISSVSTPDPVELVVYSREHCHLCHDMIAALRELQARLSFHLEVVDVDSDADLKSRYGERVPVLVSGGQEICHYHFDPAALARIFPQIAG</sequence>
<proteinExistence type="predicted"/>
<dbReference type="InterPro" id="IPR008554">
    <property type="entry name" value="Glutaredoxin-like"/>
</dbReference>
<dbReference type="SUPFAM" id="SSF52833">
    <property type="entry name" value="Thioredoxin-like"/>
    <property type="match status" value="1"/>
</dbReference>
<dbReference type="RefSeq" id="WP_074631893.1">
    <property type="nucleotide sequence ID" value="NZ_FNKY01000001.1"/>
</dbReference>
<evidence type="ECO:0000313" key="2">
    <source>
        <dbReference type="Proteomes" id="UP000183471"/>
    </source>
</evidence>
<accession>A0ABY0TDM0</accession>
<gene>
    <name evidence="1" type="ORF">SAMN05216402_1655</name>
</gene>
<organism evidence="1 2">
    <name type="scientific">Nitrosospira multiformis</name>
    <dbReference type="NCBI Taxonomy" id="1231"/>
    <lineage>
        <taxon>Bacteria</taxon>
        <taxon>Pseudomonadati</taxon>
        <taxon>Pseudomonadota</taxon>
        <taxon>Betaproteobacteria</taxon>
        <taxon>Nitrosomonadales</taxon>
        <taxon>Nitrosomonadaceae</taxon>
        <taxon>Nitrosospira</taxon>
    </lineage>
</organism>
<evidence type="ECO:0000313" key="1">
    <source>
        <dbReference type="EMBL" id="SDQ63961.1"/>
    </source>
</evidence>
<name>A0ABY0TDM0_9PROT</name>
<dbReference type="InterPro" id="IPR036249">
    <property type="entry name" value="Thioredoxin-like_sf"/>
</dbReference>
<dbReference type="Proteomes" id="UP000183471">
    <property type="component" value="Unassembled WGS sequence"/>
</dbReference>
<keyword evidence="2" id="KW-1185">Reference proteome</keyword>
<reference evidence="1 2" key="1">
    <citation type="submission" date="2016-10" db="EMBL/GenBank/DDBJ databases">
        <authorList>
            <person name="Varghese N."/>
            <person name="Submissions S."/>
        </authorList>
    </citation>
    <scope>NUCLEOTIDE SEQUENCE [LARGE SCALE GENOMIC DNA]</scope>
    <source>
        <strain evidence="1 2">Nl1</strain>
    </source>
</reference>
<dbReference type="Gene3D" id="3.40.30.10">
    <property type="entry name" value="Glutaredoxin"/>
    <property type="match status" value="1"/>
</dbReference>
<dbReference type="Pfam" id="PF05768">
    <property type="entry name" value="Glrx-like"/>
    <property type="match status" value="1"/>
</dbReference>
<dbReference type="EMBL" id="FNKY01000001">
    <property type="protein sequence ID" value="SDQ63961.1"/>
    <property type="molecule type" value="Genomic_DNA"/>
</dbReference>
<comment type="caution">
    <text evidence="1">The sequence shown here is derived from an EMBL/GenBank/DDBJ whole genome shotgun (WGS) entry which is preliminary data.</text>
</comment>